<evidence type="ECO:0000256" key="1">
    <source>
        <dbReference type="ARBA" id="ARBA00008894"/>
    </source>
</evidence>
<organism evidence="9 10">
    <name type="scientific">Vitis vinifera</name>
    <name type="common">Grape</name>
    <dbReference type="NCBI Taxonomy" id="29760"/>
    <lineage>
        <taxon>Eukaryota</taxon>
        <taxon>Viridiplantae</taxon>
        <taxon>Streptophyta</taxon>
        <taxon>Embryophyta</taxon>
        <taxon>Tracheophyta</taxon>
        <taxon>Spermatophyta</taxon>
        <taxon>Magnoliopsida</taxon>
        <taxon>eudicotyledons</taxon>
        <taxon>Gunneridae</taxon>
        <taxon>Pentapetalae</taxon>
        <taxon>rosids</taxon>
        <taxon>Vitales</taxon>
        <taxon>Vitaceae</taxon>
        <taxon>Viteae</taxon>
        <taxon>Vitis</taxon>
    </lineage>
</organism>
<dbReference type="InterPro" id="IPR042197">
    <property type="entry name" value="Apaf_helical"/>
</dbReference>
<dbReference type="GO" id="GO:0006952">
    <property type="term" value="P:defense response"/>
    <property type="evidence" value="ECO:0007669"/>
    <property type="project" value="UniProtKB-KW"/>
</dbReference>
<comment type="similarity">
    <text evidence="1">Belongs to the disease resistance NB-LRR family.</text>
</comment>
<feature type="domain" description="Disease resistance protein At4g27190-like leucine-rich repeats" evidence="8">
    <location>
        <begin position="1086"/>
        <end position="1201"/>
    </location>
</feature>
<dbReference type="Pfam" id="PF23247">
    <property type="entry name" value="LRR_RPS2"/>
    <property type="match status" value="2"/>
</dbReference>
<dbReference type="InterPro" id="IPR036388">
    <property type="entry name" value="WH-like_DNA-bd_sf"/>
</dbReference>
<dbReference type="SUPFAM" id="SSF52540">
    <property type="entry name" value="P-loop containing nucleoside triphosphate hydrolases"/>
    <property type="match status" value="1"/>
</dbReference>
<dbReference type="Pfam" id="PF00931">
    <property type="entry name" value="NB-ARC"/>
    <property type="match status" value="1"/>
</dbReference>
<feature type="domain" description="NB-ARC" evidence="7">
    <location>
        <begin position="261"/>
        <end position="423"/>
    </location>
</feature>
<proteinExistence type="inferred from homology"/>
<evidence type="ECO:0000256" key="2">
    <source>
        <dbReference type="ARBA" id="ARBA00022614"/>
    </source>
</evidence>
<feature type="domain" description="Disease resistance protein At4g27190-like leucine-rich repeats" evidence="8">
    <location>
        <begin position="944"/>
        <end position="1070"/>
    </location>
</feature>
<evidence type="ECO:0000256" key="5">
    <source>
        <dbReference type="ARBA" id="ARBA00022821"/>
    </source>
</evidence>
<name>A0A438ISN0_VITVI</name>
<evidence type="ECO:0000259" key="7">
    <source>
        <dbReference type="Pfam" id="PF00931"/>
    </source>
</evidence>
<dbReference type="PANTHER" id="PTHR33463:SF198">
    <property type="entry name" value="RPP4C3"/>
    <property type="match status" value="1"/>
</dbReference>
<gene>
    <name evidence="9" type="primary">VvCHDp000210_43</name>
    <name evidence="9" type="ORF">CK203_021462</name>
</gene>
<dbReference type="SUPFAM" id="SSF52058">
    <property type="entry name" value="L domain-like"/>
    <property type="match status" value="1"/>
</dbReference>
<dbReference type="Gene3D" id="3.40.50.300">
    <property type="entry name" value="P-loop containing nucleotide triphosphate hydrolases"/>
    <property type="match status" value="1"/>
</dbReference>
<evidence type="ECO:0000259" key="8">
    <source>
        <dbReference type="Pfam" id="PF23247"/>
    </source>
</evidence>
<dbReference type="GO" id="GO:0043531">
    <property type="term" value="F:ADP binding"/>
    <property type="evidence" value="ECO:0007669"/>
    <property type="project" value="InterPro"/>
</dbReference>
<evidence type="ECO:0000313" key="9">
    <source>
        <dbReference type="EMBL" id="RVW99708.1"/>
    </source>
</evidence>
<keyword evidence="2" id="KW-0433">Leucine-rich repeat</keyword>
<keyword evidence="4" id="KW-0547">Nucleotide-binding</keyword>
<evidence type="ECO:0000256" key="6">
    <source>
        <dbReference type="ARBA" id="ARBA00022840"/>
    </source>
</evidence>
<reference evidence="9 10" key="1">
    <citation type="journal article" date="2018" name="PLoS Genet.">
        <title>Population sequencing reveals clonal diversity and ancestral inbreeding in the grapevine cultivar Chardonnay.</title>
        <authorList>
            <person name="Roach M.J."/>
            <person name="Johnson D.L."/>
            <person name="Bohlmann J."/>
            <person name="van Vuuren H.J."/>
            <person name="Jones S.J."/>
            <person name="Pretorius I.S."/>
            <person name="Schmidt S.A."/>
            <person name="Borneman A.R."/>
        </authorList>
    </citation>
    <scope>NUCLEOTIDE SEQUENCE [LARGE SCALE GENOMIC DNA]</scope>
    <source>
        <strain evidence="10">cv. Chardonnay</strain>
        <tissue evidence="9">Leaf</tissue>
    </source>
</reference>
<dbReference type="Gene3D" id="1.10.8.430">
    <property type="entry name" value="Helical domain of apoptotic protease-activating factors"/>
    <property type="match status" value="1"/>
</dbReference>
<keyword evidence="5" id="KW-0611">Plant defense</keyword>
<keyword evidence="6" id="KW-0067">ATP-binding</keyword>
<dbReference type="PRINTS" id="PR00364">
    <property type="entry name" value="DISEASERSIST"/>
</dbReference>
<dbReference type="InterPro" id="IPR002182">
    <property type="entry name" value="NB-ARC"/>
</dbReference>
<sequence length="1259" mass="142002">MLSGNLVRREDNYKMVWKDDKKGLFFVKSFYEVLDLGRTVIIPKKIIWNSVAWVIPSSVRVLLLSWQGSFVGKKKKKARIPASTQTRDTFKDDQSNALKFMIGVIDAFTQRLEKGYFYLRLVGANWTSALLSCSVQQNVQDLREQVDKLESVKYKVQLSIDTAQRKGEHIKLEAEKWLTNVEKVTEDARKLEDNVKKRCFNGWCPDWSSRCWLSKELSRKSIIISELHEDGNFSEVSYPAPSPGIESLPSGDFQTFESTKSAMNQIIELLKCDDSHTVCVYGMGGIGKTTLVKEVGKKTKEEKLFDEVVTAVVSQAPDLIKIQGEIADTLGLEFKRKTVTGRASQLCERLKMEKRILIILDDVWKILDLAAIGIPHGVDHKGCKILLTTRLEHVCNVMGGQATKLLLNILDEQESWALFRSNAGAIVDSPAVDAVAMEVAKKCGGLPLTLVTVGKALIDKDLDGWQEAAKQLQEHKPMNIQDMDANIFSCLKLSFDHLQGEEITLIFLLCCLFPADCDIEVEYLTRLGMGQRCFKDIATVDEARRRVRTLINGLKSSSLLMESDKCQGCVKIHDLVRAFAISITCADQYRFMVKSRDGLKNWPKKDTFEHYAVISLMANYISSLPVGLECPRLHTLLLGSNQGLKIFPDAFFEGMKALRVLDVGGVREIFYNHSLHVTPLPTSIQLLADLRMLHLHHRKLGDISVLGKLKKLEILSLFASCIKELPKEIGELKSLRLLDLTYCRSLKKIPPNLISGLSGLEELYMRGSFQQWDVCGATKERRNVCLTELKSLPYLTILHVEIFSSKCLPKDFLLPTLSRFQIYIGSKLSFTIFTKKLKYDYPTSRTLELKGIDSPIPVGVKELFERTEDLSLISLEEGSRNILPHLGSEGFNGLVSLSVRHCHEFECITNTVQGVQVVAFPNLETLHLTQLSCLRVVYIGILPRGSFRKLRALTVEHCDRLSTLFPADLLQMLQNVERVRISWCQEMQEVFQLGGILIGEECVMPLSSLRVLQLNALPQLGYVWKGFDPHLSLHNLEVLEIQSCNRLRNLFQPSMALSLSKLEYFKILDCTELEQIVADEDELEHELSNIQVEKPFLALPKLKVLKVKGCKKLKSLFSVSTAQSFLQLKQVKVSGCKELKEIVSCKEGELSGVDKIVLPQLSSLKLKSLPVLESFCMGNIPFEWPSLEKMVLKKCPKMTTFSVAASDVVNHTPKLKKIRVDGKMIDNHTDLNMAINHLFKGKEMELDVKATPSEIVVDS</sequence>
<protein>
    <submittedName>
        <fullName evidence="9">Disease resistance protein</fullName>
    </submittedName>
</protein>
<dbReference type="InterPro" id="IPR050905">
    <property type="entry name" value="Plant_NBS-LRR"/>
</dbReference>
<dbReference type="Gene3D" id="3.80.10.10">
    <property type="entry name" value="Ribonuclease Inhibitor"/>
    <property type="match status" value="3"/>
</dbReference>
<dbReference type="GO" id="GO:0005524">
    <property type="term" value="F:ATP binding"/>
    <property type="evidence" value="ECO:0007669"/>
    <property type="project" value="UniProtKB-KW"/>
</dbReference>
<dbReference type="InterPro" id="IPR057135">
    <property type="entry name" value="At4g27190-like_LRR"/>
</dbReference>
<dbReference type="Gene3D" id="1.10.10.10">
    <property type="entry name" value="Winged helix-like DNA-binding domain superfamily/Winged helix DNA-binding domain"/>
    <property type="match status" value="1"/>
</dbReference>
<dbReference type="Proteomes" id="UP000288805">
    <property type="component" value="Unassembled WGS sequence"/>
</dbReference>
<keyword evidence="3" id="KW-0677">Repeat</keyword>
<dbReference type="EMBL" id="QGNW01000086">
    <property type="protein sequence ID" value="RVW99708.1"/>
    <property type="molecule type" value="Genomic_DNA"/>
</dbReference>
<dbReference type="PANTHER" id="PTHR33463">
    <property type="entry name" value="NB-ARC DOMAIN-CONTAINING PROTEIN-RELATED"/>
    <property type="match status" value="1"/>
</dbReference>
<dbReference type="FunFam" id="3.40.50.300:FF:001091">
    <property type="entry name" value="Probable disease resistance protein At1g61300"/>
    <property type="match status" value="1"/>
</dbReference>
<evidence type="ECO:0000256" key="3">
    <source>
        <dbReference type="ARBA" id="ARBA00022737"/>
    </source>
</evidence>
<comment type="caution">
    <text evidence="9">The sequence shown here is derived from an EMBL/GenBank/DDBJ whole genome shotgun (WGS) entry which is preliminary data.</text>
</comment>
<dbReference type="AlphaFoldDB" id="A0A438ISN0"/>
<dbReference type="InterPro" id="IPR027417">
    <property type="entry name" value="P-loop_NTPase"/>
</dbReference>
<dbReference type="InterPro" id="IPR032675">
    <property type="entry name" value="LRR_dom_sf"/>
</dbReference>
<evidence type="ECO:0000313" key="10">
    <source>
        <dbReference type="Proteomes" id="UP000288805"/>
    </source>
</evidence>
<accession>A0A438ISN0</accession>
<evidence type="ECO:0000256" key="4">
    <source>
        <dbReference type="ARBA" id="ARBA00022741"/>
    </source>
</evidence>